<evidence type="ECO:0000313" key="2">
    <source>
        <dbReference type="Proteomes" id="UP000285712"/>
    </source>
</evidence>
<dbReference type="EMBL" id="QUTG01005295">
    <property type="protein sequence ID" value="RHY85910.1"/>
    <property type="molecule type" value="Genomic_DNA"/>
</dbReference>
<dbReference type="Proteomes" id="UP000285712">
    <property type="component" value="Unassembled WGS sequence"/>
</dbReference>
<comment type="caution">
    <text evidence="1">The sequence shown here is derived from an EMBL/GenBank/DDBJ whole genome shotgun (WGS) entry which is preliminary data.</text>
</comment>
<proteinExistence type="predicted"/>
<dbReference type="AlphaFoldDB" id="A0A3R6XM30"/>
<accession>A0A3R6XM30</accession>
<reference evidence="1 2" key="1">
    <citation type="submission" date="2018-08" db="EMBL/GenBank/DDBJ databases">
        <title>Aphanomyces genome sequencing and annotation.</title>
        <authorList>
            <person name="Minardi D."/>
            <person name="Oidtmann B."/>
            <person name="Van Der Giezen M."/>
            <person name="Studholme D.J."/>
        </authorList>
    </citation>
    <scope>NUCLEOTIDE SEQUENCE [LARGE SCALE GENOMIC DNA]</scope>
    <source>
        <strain evidence="1 2">Sv</strain>
    </source>
</reference>
<protein>
    <submittedName>
        <fullName evidence="1">Uncharacterized protein</fullName>
    </submittedName>
</protein>
<organism evidence="1 2">
    <name type="scientific">Aphanomyces astaci</name>
    <name type="common">Crayfish plague agent</name>
    <dbReference type="NCBI Taxonomy" id="112090"/>
    <lineage>
        <taxon>Eukaryota</taxon>
        <taxon>Sar</taxon>
        <taxon>Stramenopiles</taxon>
        <taxon>Oomycota</taxon>
        <taxon>Saprolegniomycetes</taxon>
        <taxon>Saprolegniales</taxon>
        <taxon>Verrucalvaceae</taxon>
        <taxon>Aphanomyces</taxon>
    </lineage>
</organism>
<evidence type="ECO:0000313" key="1">
    <source>
        <dbReference type="EMBL" id="RHY85910.1"/>
    </source>
</evidence>
<name>A0A3R6XM30_APHAT</name>
<sequence>MSQNHRNFDVAFKCADAKTKSGQYFRDATLGWHVAWRRPCGGGGFMARRVMRGVSVLDLLSWLCSSSPLAFRMIKRIVGCSIPRLRTLRTFDCILILSMGAINSPD</sequence>
<gene>
    <name evidence="1" type="ORF">DYB35_012900</name>
</gene>